<proteinExistence type="predicted"/>
<dbReference type="AlphaFoldDB" id="A0AAE8N3M0"/>
<accession>A0AAE8N3M0</accession>
<dbReference type="Proteomes" id="UP001187682">
    <property type="component" value="Unassembled WGS sequence"/>
</dbReference>
<keyword evidence="5" id="KW-1185">Reference proteome</keyword>
<feature type="region of interest" description="Disordered" evidence="2">
    <location>
        <begin position="132"/>
        <end position="194"/>
    </location>
</feature>
<name>A0AAE8N3M0_9PEZI</name>
<organism evidence="4 5">
    <name type="scientific">Cephalotrichum gorgonifer</name>
    <dbReference type="NCBI Taxonomy" id="2041049"/>
    <lineage>
        <taxon>Eukaryota</taxon>
        <taxon>Fungi</taxon>
        <taxon>Dikarya</taxon>
        <taxon>Ascomycota</taxon>
        <taxon>Pezizomycotina</taxon>
        <taxon>Sordariomycetes</taxon>
        <taxon>Hypocreomycetidae</taxon>
        <taxon>Microascales</taxon>
        <taxon>Microascaceae</taxon>
        <taxon>Cephalotrichum</taxon>
    </lineage>
</organism>
<dbReference type="InterPro" id="IPR051061">
    <property type="entry name" value="Zinc_finger_trans_reg"/>
</dbReference>
<dbReference type="InterPro" id="IPR013087">
    <property type="entry name" value="Znf_C2H2_type"/>
</dbReference>
<feature type="region of interest" description="Disordered" evidence="2">
    <location>
        <begin position="1"/>
        <end position="104"/>
    </location>
</feature>
<dbReference type="EMBL" id="ONZQ02000013">
    <property type="protein sequence ID" value="SPO05796.1"/>
    <property type="molecule type" value="Genomic_DNA"/>
</dbReference>
<dbReference type="PROSITE" id="PS50157">
    <property type="entry name" value="ZINC_FINGER_C2H2_2"/>
    <property type="match status" value="1"/>
</dbReference>
<dbReference type="GO" id="GO:0006357">
    <property type="term" value="P:regulation of transcription by RNA polymerase II"/>
    <property type="evidence" value="ECO:0007669"/>
    <property type="project" value="TreeGrafter"/>
</dbReference>
<dbReference type="SUPFAM" id="SSF57667">
    <property type="entry name" value="beta-beta-alpha zinc fingers"/>
    <property type="match status" value="1"/>
</dbReference>
<evidence type="ECO:0000313" key="5">
    <source>
        <dbReference type="Proteomes" id="UP001187682"/>
    </source>
</evidence>
<dbReference type="Gene3D" id="3.30.160.60">
    <property type="entry name" value="Classic Zinc Finger"/>
    <property type="match status" value="1"/>
</dbReference>
<dbReference type="InterPro" id="IPR036236">
    <property type="entry name" value="Znf_C2H2_sf"/>
</dbReference>
<evidence type="ECO:0000256" key="1">
    <source>
        <dbReference type="PROSITE-ProRule" id="PRU00042"/>
    </source>
</evidence>
<protein>
    <recommendedName>
        <fullName evidence="3">C2H2-type domain-containing protein</fullName>
    </recommendedName>
</protein>
<feature type="compositionally biased region" description="Low complexity" evidence="2">
    <location>
        <begin position="155"/>
        <end position="192"/>
    </location>
</feature>
<dbReference type="SMART" id="SM00355">
    <property type="entry name" value="ZnF_C2H2"/>
    <property type="match status" value="3"/>
</dbReference>
<dbReference type="PANTHER" id="PTHR46179">
    <property type="entry name" value="ZINC FINGER PROTEIN"/>
    <property type="match status" value="1"/>
</dbReference>
<dbReference type="PANTHER" id="PTHR46179:SF19">
    <property type="entry name" value="C2H2 FINGER DOMAIN TRANSCRIPTION FACTOR (EUROFUNG)-RELATED"/>
    <property type="match status" value="1"/>
</dbReference>
<feature type="domain" description="C2H2-type" evidence="3">
    <location>
        <begin position="423"/>
        <end position="453"/>
    </location>
</feature>
<keyword evidence="1" id="KW-0863">Zinc-finger</keyword>
<keyword evidence="1" id="KW-0862">Zinc</keyword>
<dbReference type="GO" id="GO:0008270">
    <property type="term" value="F:zinc ion binding"/>
    <property type="evidence" value="ECO:0007669"/>
    <property type="project" value="UniProtKB-KW"/>
</dbReference>
<gene>
    <name evidence="4" type="ORF">DNG_08483</name>
</gene>
<evidence type="ECO:0000256" key="2">
    <source>
        <dbReference type="SAM" id="MobiDB-lite"/>
    </source>
</evidence>
<evidence type="ECO:0000259" key="3">
    <source>
        <dbReference type="PROSITE" id="PS50157"/>
    </source>
</evidence>
<reference evidence="4" key="1">
    <citation type="submission" date="2018-03" db="EMBL/GenBank/DDBJ databases">
        <authorList>
            <person name="Guldener U."/>
        </authorList>
    </citation>
    <scope>NUCLEOTIDE SEQUENCE</scope>
</reference>
<dbReference type="GO" id="GO:0005634">
    <property type="term" value="C:nucleus"/>
    <property type="evidence" value="ECO:0007669"/>
    <property type="project" value="TreeGrafter"/>
</dbReference>
<feature type="compositionally biased region" description="Basic and acidic residues" evidence="2">
    <location>
        <begin position="32"/>
        <end position="45"/>
    </location>
</feature>
<evidence type="ECO:0000313" key="4">
    <source>
        <dbReference type="EMBL" id="SPO05796.1"/>
    </source>
</evidence>
<dbReference type="PROSITE" id="PS00028">
    <property type="entry name" value="ZINC_FINGER_C2H2_1"/>
    <property type="match status" value="1"/>
</dbReference>
<comment type="caution">
    <text evidence="4">The sequence shown here is derived from an EMBL/GenBank/DDBJ whole genome shotgun (WGS) entry which is preliminary data.</text>
</comment>
<feature type="region of interest" description="Disordered" evidence="2">
    <location>
        <begin position="445"/>
        <end position="475"/>
    </location>
</feature>
<sequence>MGSSMDRLTDLPSGQLSEMMHPGRPWWAKEMGMMKEPGRSSHQRESSLTSTLGSTGPNSPCSPNIPAPHIAVNDSLDDSLRDGQGSNSWNYNFGPDPGPMHQDQLFYTGPPQLYGLQMNTHPDKSLYTTDGFIGSRATEPPPGMDTPYSPGMHQSIPMTSSASAPMMNSAPGHPRTSSGLQSSGESGEGSSQMRGKDFASLWMSSNSSLHAHDFTAMPDVPRLDRTMTDVYNDSLYNPNLDIISSASPSAGAPSSPGDDIFSHRLDAAGPMGYPQQRHGGLAARSHAGDLRPHDAQLFQDVSDTHSPQTISPQDSMLDFSETDAGSSSFPLFPRSDASRFGAIDSIGDGGFSRGHFEGGPDENSMQYLPADSSSSLFGSHDFPVFDTRQDVRPSDSMLPGGNHGAELMGLGPRPADNSENGTYSCTYHGCSQRFDTPALLQKHKREGHRQSNNLKSTAHRGAKSSVMDTQAGPHRCYRINPGTGKVCKAVFSRPYDLTRHEDTIHNARKQKVRCDLCTEEKLFSRADALTRHYRVCHPDVELPGKHKRRRPGGQS</sequence>
<feature type="compositionally biased region" description="Low complexity" evidence="2">
    <location>
        <begin position="46"/>
        <end position="56"/>
    </location>
</feature>
<keyword evidence="1" id="KW-0479">Metal-binding</keyword>